<feature type="transmembrane region" description="Helical" evidence="1">
    <location>
        <begin position="117"/>
        <end position="141"/>
    </location>
</feature>
<feature type="transmembrane region" description="Helical" evidence="1">
    <location>
        <begin position="198"/>
        <end position="219"/>
    </location>
</feature>
<feature type="transmembrane region" description="Helical" evidence="1">
    <location>
        <begin position="75"/>
        <end position="96"/>
    </location>
</feature>
<evidence type="ECO:0000313" key="3">
    <source>
        <dbReference type="Proteomes" id="UP000523614"/>
    </source>
</evidence>
<feature type="transmembrane region" description="Helical" evidence="1">
    <location>
        <begin position="40"/>
        <end position="63"/>
    </location>
</feature>
<keyword evidence="1" id="KW-0472">Membrane</keyword>
<gene>
    <name evidence="2" type="ORF">GX570_05570</name>
</gene>
<organism evidence="2 3">
    <name type="scientific">Corynebacterium marinum</name>
    <dbReference type="NCBI Taxonomy" id="349751"/>
    <lineage>
        <taxon>Bacteria</taxon>
        <taxon>Bacillati</taxon>
        <taxon>Actinomycetota</taxon>
        <taxon>Actinomycetes</taxon>
        <taxon>Mycobacteriales</taxon>
        <taxon>Corynebacteriaceae</taxon>
        <taxon>Corynebacterium</taxon>
    </lineage>
</organism>
<feature type="transmembrane region" description="Helical" evidence="1">
    <location>
        <begin position="6"/>
        <end position="28"/>
    </location>
</feature>
<keyword evidence="1" id="KW-1133">Transmembrane helix</keyword>
<evidence type="ECO:0008006" key="4">
    <source>
        <dbReference type="Google" id="ProtNLM"/>
    </source>
</evidence>
<dbReference type="EMBL" id="JAAYYP010000186">
    <property type="protein sequence ID" value="NLF90796.1"/>
    <property type="molecule type" value="Genomic_DNA"/>
</dbReference>
<sequence length="220" mass="23525">MFHAVSYALLDSLNALLIGVIVALGVMLPRTGRYRRIVTLLIAGDWLGVFLLALVTLLIFDGISDLVQEALESPVFGILLIAVGLLTLVMTVRGAGDGDSTLVRRLLKPLQEPSAKTFAVGLLLGLVQSATSVPFFAGLAYLSTSGFGPEVRYVGLFFYASLALSLPALSAVFVGMVRAHPYSPFGLAFEQMRTRREFMVKLAGYLVSVALTLFGIGALI</sequence>
<name>A0A847HBR1_9CORY</name>
<dbReference type="Proteomes" id="UP000523614">
    <property type="component" value="Unassembled WGS sequence"/>
</dbReference>
<protein>
    <recommendedName>
        <fullName evidence="4">Sap, sulfolipid-1-addressing protein</fullName>
    </recommendedName>
</protein>
<proteinExistence type="predicted"/>
<evidence type="ECO:0000256" key="1">
    <source>
        <dbReference type="SAM" id="Phobius"/>
    </source>
</evidence>
<comment type="caution">
    <text evidence="2">The sequence shown here is derived from an EMBL/GenBank/DDBJ whole genome shotgun (WGS) entry which is preliminary data.</text>
</comment>
<keyword evidence="1" id="KW-0812">Transmembrane</keyword>
<dbReference type="AlphaFoldDB" id="A0A847HBR1"/>
<feature type="transmembrane region" description="Helical" evidence="1">
    <location>
        <begin position="153"/>
        <end position="177"/>
    </location>
</feature>
<evidence type="ECO:0000313" key="2">
    <source>
        <dbReference type="EMBL" id="NLF90796.1"/>
    </source>
</evidence>
<accession>A0A847HBR1</accession>
<reference evidence="2 3" key="1">
    <citation type="journal article" date="2020" name="Biotechnol. Biofuels">
        <title>New insights from the biogas microbiome by comprehensive genome-resolved metagenomics of nearly 1600 species originating from multiple anaerobic digesters.</title>
        <authorList>
            <person name="Campanaro S."/>
            <person name="Treu L."/>
            <person name="Rodriguez-R L.M."/>
            <person name="Kovalovszki A."/>
            <person name="Ziels R.M."/>
            <person name="Maus I."/>
            <person name="Zhu X."/>
            <person name="Kougias P.G."/>
            <person name="Basile A."/>
            <person name="Luo G."/>
            <person name="Schluter A."/>
            <person name="Konstantinidis K.T."/>
            <person name="Angelidaki I."/>
        </authorList>
    </citation>
    <scope>NUCLEOTIDE SEQUENCE [LARGE SCALE GENOMIC DNA]</scope>
    <source>
        <strain evidence="2">AS06rmzACSIP_235</strain>
    </source>
</reference>